<protein>
    <submittedName>
        <fullName evidence="2">Uncharacterized protein</fullName>
    </submittedName>
</protein>
<accession>A0A3G9GJV7</accession>
<evidence type="ECO:0000256" key="1">
    <source>
        <dbReference type="SAM" id="MobiDB-lite"/>
    </source>
</evidence>
<feature type="region of interest" description="Disordered" evidence="1">
    <location>
        <begin position="1"/>
        <end position="21"/>
    </location>
</feature>
<evidence type="ECO:0000313" key="2">
    <source>
        <dbReference type="EMBL" id="BBF88110.1"/>
    </source>
</evidence>
<name>A0A3G9GJV7_9NEIS</name>
<feature type="compositionally biased region" description="Polar residues" evidence="1">
    <location>
        <begin position="11"/>
        <end position="21"/>
    </location>
</feature>
<gene>
    <name evidence="2" type="ORF">DLM_4562</name>
</gene>
<proteinExistence type="predicted"/>
<organism evidence="2 3">
    <name type="scientific">Aquitalea magnusonii</name>
    <dbReference type="NCBI Taxonomy" id="332411"/>
    <lineage>
        <taxon>Bacteria</taxon>
        <taxon>Pseudomonadati</taxon>
        <taxon>Pseudomonadota</taxon>
        <taxon>Betaproteobacteria</taxon>
        <taxon>Neisseriales</taxon>
        <taxon>Chromobacteriaceae</taxon>
        <taxon>Aquitalea</taxon>
    </lineage>
</organism>
<dbReference type="EMBL" id="AP018823">
    <property type="protein sequence ID" value="BBF88110.1"/>
    <property type="molecule type" value="Genomic_DNA"/>
</dbReference>
<dbReference type="KEGG" id="amah:DLM_4562"/>
<dbReference type="Proteomes" id="UP000198290">
    <property type="component" value="Chromosome"/>
</dbReference>
<evidence type="ECO:0000313" key="3">
    <source>
        <dbReference type="Proteomes" id="UP000198290"/>
    </source>
</evidence>
<reference evidence="3" key="1">
    <citation type="journal article" date="2017" name="Biotechnol. Biofuels">
        <title>Evaluation of environmental bacterial communities as a factor affecting the growth of duckweed Lemna minor.</title>
        <authorList>
            <person name="Ishizawa H."/>
            <person name="Kuroda M."/>
            <person name="Morikawa M."/>
            <person name="Ike M."/>
        </authorList>
    </citation>
    <scope>NUCLEOTIDE SEQUENCE [LARGE SCALE GENOMIC DNA]</scope>
    <source>
        <strain evidence="3">H3</strain>
    </source>
</reference>
<sequence length="308" mass="33399">MRAGPTLGRQAEQQAATRSQPLRQLPQEDFRVVGVFDGFEGNHRIKSRRGQGIQQTRFKLATGRCLRDETARKGNGVRVQIDAGIALHAAAIIEHLPAIASTRGAIQHTAQAGLGGGKTITRSMLHQGGIALHAGQEAAIADIAQLAGKAAVQHHHFVAARLHSHGAEHGGQRIKQGRRPSLQQRRQHPAAILLAIQGHQLENAARRIQPGGIKRLHDDHAVDTHHLAADCPRTQTVSALCPYLGLLPAHHLDGIELLFGHQHPVTALLQHMRQLRCIGTILAEYLGQHRIGGILGCPWRQQPGAMLL</sequence>
<keyword evidence="3" id="KW-1185">Reference proteome</keyword>
<dbReference type="AlphaFoldDB" id="A0A3G9GJV7"/>
<reference evidence="2 3" key="2">
    <citation type="journal article" date="2017" name="Genome Announc.">
        <title>Draft genome sequence of Aquitalea magnusonii strain H3, a plant growth-promoting bacterium of duckweed Lemna minor.</title>
        <authorList>
            <person name="Ishizawa H."/>
            <person name="Kuroda M."/>
            <person name="Ike M."/>
        </authorList>
    </citation>
    <scope>NUCLEOTIDE SEQUENCE [LARGE SCALE GENOMIC DNA]</scope>
    <source>
        <strain evidence="2 3">H3</strain>
    </source>
</reference>
<reference evidence="3" key="3">
    <citation type="journal article" date="2017" name="Plant Physiol. Biochem.">
        <title>Differential oxidative and antioxidative response of duckweed Lemna minor toward plant growth promoting/inhibiting bacteria.</title>
        <authorList>
            <person name="Ishizawa H."/>
            <person name="Kuroda M."/>
            <person name="Morikawa M."/>
            <person name="Ike M."/>
        </authorList>
    </citation>
    <scope>NUCLEOTIDE SEQUENCE [LARGE SCALE GENOMIC DNA]</scope>
    <source>
        <strain evidence="3">H3</strain>
    </source>
</reference>